<evidence type="ECO:0000256" key="1">
    <source>
        <dbReference type="SAM" id="MobiDB-lite"/>
    </source>
</evidence>
<protein>
    <submittedName>
        <fullName evidence="2">Uncharacterized protein</fullName>
    </submittedName>
</protein>
<feature type="non-terminal residue" evidence="2">
    <location>
        <position position="1"/>
    </location>
</feature>
<accession>A0ABN9RMC1</accession>
<evidence type="ECO:0000313" key="2">
    <source>
        <dbReference type="EMBL" id="CAK0819831.1"/>
    </source>
</evidence>
<name>A0ABN9RMC1_9DINO</name>
<keyword evidence="3" id="KW-1185">Reference proteome</keyword>
<gene>
    <name evidence="2" type="ORF">PCOR1329_LOCUS21724</name>
</gene>
<organism evidence="2 3">
    <name type="scientific">Prorocentrum cordatum</name>
    <dbReference type="NCBI Taxonomy" id="2364126"/>
    <lineage>
        <taxon>Eukaryota</taxon>
        <taxon>Sar</taxon>
        <taxon>Alveolata</taxon>
        <taxon>Dinophyceae</taxon>
        <taxon>Prorocentrales</taxon>
        <taxon>Prorocentraceae</taxon>
        <taxon>Prorocentrum</taxon>
    </lineage>
</organism>
<feature type="region of interest" description="Disordered" evidence="1">
    <location>
        <begin position="23"/>
        <end position="62"/>
    </location>
</feature>
<sequence length="399" mass="44691">EFECAHSDDDVLSGPKKQQLVFIDRDAIQGSSRSSQDGMSAKTGSTRGPSDSSTKTSGKGMFVRHTSTNFSVPPSKLDAEKVKRFRAFLESQDLNVSSWGGHGSKAVEQLYWEAHQERRCHFIRCTATGRIERVVHLVKIKLVAEIFGVDHTLYSRMQFMHDGQQIERRQVPLTKLRWNIPPDDDQHSAEELKADSCQHAEDWRGAARKTLEERLGLSEKWQEKFLVEDVHAHTFHVEENTKSAGYPGLLTSYCIHWTTLRVSDPLLQSAACLGLPHGQEFATREGDFNFSAHVELGLPIGSQLNIWTWEREKRDSAAEAAARPSPMRSENKKPTLVVDSRAIKRVPLLAVSAHALADLHRRLESSSGNTKPSGALYSAMEGQQTDWAKAKKIAQSLLD</sequence>
<reference evidence="2" key="1">
    <citation type="submission" date="2023-10" db="EMBL/GenBank/DDBJ databases">
        <authorList>
            <person name="Chen Y."/>
            <person name="Shah S."/>
            <person name="Dougan E. K."/>
            <person name="Thang M."/>
            <person name="Chan C."/>
        </authorList>
    </citation>
    <scope>NUCLEOTIDE SEQUENCE [LARGE SCALE GENOMIC DNA]</scope>
</reference>
<evidence type="ECO:0000313" key="3">
    <source>
        <dbReference type="Proteomes" id="UP001189429"/>
    </source>
</evidence>
<dbReference type="EMBL" id="CAUYUJ010007184">
    <property type="protein sequence ID" value="CAK0819831.1"/>
    <property type="molecule type" value="Genomic_DNA"/>
</dbReference>
<proteinExistence type="predicted"/>
<feature type="compositionally biased region" description="Polar residues" evidence="1">
    <location>
        <begin position="29"/>
        <end position="57"/>
    </location>
</feature>
<feature type="non-terminal residue" evidence="2">
    <location>
        <position position="399"/>
    </location>
</feature>
<dbReference type="Proteomes" id="UP001189429">
    <property type="component" value="Unassembled WGS sequence"/>
</dbReference>
<comment type="caution">
    <text evidence="2">The sequence shown here is derived from an EMBL/GenBank/DDBJ whole genome shotgun (WGS) entry which is preliminary data.</text>
</comment>